<evidence type="ECO:0000313" key="2">
    <source>
        <dbReference type="Proteomes" id="UP000095192"/>
    </source>
</evidence>
<reference evidence="1 2" key="1">
    <citation type="journal article" date="2016" name="BMC Genomics">
        <title>Comparative genomics reveals Cyclospora cayetanensis possesses coccidia-like metabolism and invasion components but unique surface antigens.</title>
        <authorList>
            <person name="Liu S."/>
            <person name="Wang L."/>
            <person name="Zheng H."/>
            <person name="Xu Z."/>
            <person name="Roellig D.M."/>
            <person name="Li N."/>
            <person name="Frace M.A."/>
            <person name="Tang K."/>
            <person name="Arrowood M.J."/>
            <person name="Moss D.M."/>
            <person name="Zhang L."/>
            <person name="Feng Y."/>
            <person name="Xiao L."/>
        </authorList>
    </citation>
    <scope>NUCLEOTIDE SEQUENCE [LARGE SCALE GENOMIC DNA]</scope>
    <source>
        <strain evidence="1 2">CHN_HEN01</strain>
    </source>
</reference>
<dbReference type="AlphaFoldDB" id="A0A1D3D050"/>
<sequence length="95" mass="10932">MVTIETQLSEVQLETNLQHALYYLKIIREQAAKVWQSLYDIFGNTLPLVNFQEELCAAQIILEKIGAYHQFMQQFSGSLREAMVQPFLHLDGSEA</sequence>
<evidence type="ECO:0000313" key="1">
    <source>
        <dbReference type="EMBL" id="OEH76805.1"/>
    </source>
</evidence>
<keyword evidence="2" id="KW-1185">Reference proteome</keyword>
<gene>
    <name evidence="1" type="ORF">cyc_06952</name>
</gene>
<organism evidence="1 2">
    <name type="scientific">Cyclospora cayetanensis</name>
    <dbReference type="NCBI Taxonomy" id="88456"/>
    <lineage>
        <taxon>Eukaryota</taxon>
        <taxon>Sar</taxon>
        <taxon>Alveolata</taxon>
        <taxon>Apicomplexa</taxon>
        <taxon>Conoidasida</taxon>
        <taxon>Coccidia</taxon>
        <taxon>Eucoccidiorida</taxon>
        <taxon>Eimeriorina</taxon>
        <taxon>Eimeriidae</taxon>
        <taxon>Cyclospora</taxon>
    </lineage>
</organism>
<name>A0A1D3D050_9EIME</name>
<comment type="caution">
    <text evidence="1">The sequence shown here is derived from an EMBL/GenBank/DDBJ whole genome shotgun (WGS) entry which is preliminary data.</text>
</comment>
<dbReference type="VEuPathDB" id="ToxoDB:cyc_06952"/>
<protein>
    <submittedName>
        <fullName evidence="1">Uncharacterized protein</fullName>
    </submittedName>
</protein>
<dbReference type="EMBL" id="JROU02001320">
    <property type="protein sequence ID" value="OEH76805.1"/>
    <property type="molecule type" value="Genomic_DNA"/>
</dbReference>
<proteinExistence type="predicted"/>
<accession>A0A1D3D050</accession>
<dbReference type="Proteomes" id="UP000095192">
    <property type="component" value="Unassembled WGS sequence"/>
</dbReference>
<dbReference type="InParanoid" id="A0A1D3D050"/>